<comment type="caution">
    <text evidence="1">The sequence shown here is derived from an EMBL/GenBank/DDBJ whole genome shotgun (WGS) entry which is preliminary data.</text>
</comment>
<dbReference type="EMBL" id="LAZR01013106">
    <property type="protein sequence ID" value="KKM23530.1"/>
    <property type="molecule type" value="Genomic_DNA"/>
</dbReference>
<proteinExistence type="predicted"/>
<protein>
    <submittedName>
        <fullName evidence="1">Uncharacterized protein</fullName>
    </submittedName>
</protein>
<evidence type="ECO:0000313" key="1">
    <source>
        <dbReference type="EMBL" id="KKM23530.1"/>
    </source>
</evidence>
<name>A0A0F9L7L0_9ZZZZ</name>
<dbReference type="AlphaFoldDB" id="A0A0F9L7L0"/>
<reference evidence="1" key="1">
    <citation type="journal article" date="2015" name="Nature">
        <title>Complex archaea that bridge the gap between prokaryotes and eukaryotes.</title>
        <authorList>
            <person name="Spang A."/>
            <person name="Saw J.H."/>
            <person name="Jorgensen S.L."/>
            <person name="Zaremba-Niedzwiedzka K."/>
            <person name="Martijn J."/>
            <person name="Lind A.E."/>
            <person name="van Eijk R."/>
            <person name="Schleper C."/>
            <person name="Guy L."/>
            <person name="Ettema T.J."/>
        </authorList>
    </citation>
    <scope>NUCLEOTIDE SEQUENCE</scope>
</reference>
<accession>A0A0F9L7L0</accession>
<sequence length="142" mass="15301">MASFVYNSAKVAMIDGTIDLDTDTINVLLVTSPYTPNKDTHDFRDDVTNEVVGTGYTTGGKALVNKTVTQDNTNDRAKFDADDLAWTSATITARAAVLYKARGGSSSADELIAYIDFLADKASTAATFTIQWHADGIFYLGE</sequence>
<gene>
    <name evidence="1" type="ORF">LCGC14_1614280</name>
</gene>
<organism evidence="1">
    <name type="scientific">marine sediment metagenome</name>
    <dbReference type="NCBI Taxonomy" id="412755"/>
    <lineage>
        <taxon>unclassified sequences</taxon>
        <taxon>metagenomes</taxon>
        <taxon>ecological metagenomes</taxon>
    </lineage>
</organism>